<evidence type="ECO:0000313" key="2">
    <source>
        <dbReference type="Proteomes" id="UP000770717"/>
    </source>
</evidence>
<reference evidence="1" key="1">
    <citation type="thesis" date="2020" institute="ProQuest LLC" country="789 East Eisenhower Parkway, Ann Arbor, MI, USA">
        <title>Comparative Genomics and Chromosome Evolution.</title>
        <authorList>
            <person name="Mudd A.B."/>
        </authorList>
    </citation>
    <scope>NUCLEOTIDE SEQUENCE</scope>
    <source>
        <strain evidence="1">HN-11 Male</strain>
        <tissue evidence="1">Kidney and liver</tissue>
    </source>
</reference>
<dbReference type="Proteomes" id="UP000770717">
    <property type="component" value="Unassembled WGS sequence"/>
</dbReference>
<keyword evidence="2" id="KW-1185">Reference proteome</keyword>
<comment type="caution">
    <text evidence="1">The sequence shown here is derived from an EMBL/GenBank/DDBJ whole genome shotgun (WGS) entry which is preliminary data.</text>
</comment>
<gene>
    <name evidence="1" type="ORF">GDO78_014748</name>
</gene>
<accession>A0A8J6B2X3</accession>
<dbReference type="EMBL" id="WNTK01013027">
    <property type="protein sequence ID" value="KAG9462194.1"/>
    <property type="molecule type" value="Genomic_DNA"/>
</dbReference>
<proteinExistence type="predicted"/>
<sequence length="83" mass="9598">METKSIFESFLHTTEKSLKVSPAVLCKRQMTTSALLHLNLQSWHTTHLTLLYINFRPPSAWQTVWTLLHLRHSPAGVAFLWVV</sequence>
<evidence type="ECO:0000313" key="1">
    <source>
        <dbReference type="EMBL" id="KAG9462194.1"/>
    </source>
</evidence>
<protein>
    <submittedName>
        <fullName evidence="1">Uncharacterized protein</fullName>
    </submittedName>
</protein>
<dbReference type="AlphaFoldDB" id="A0A8J6B2X3"/>
<organism evidence="1 2">
    <name type="scientific">Eleutherodactylus coqui</name>
    <name type="common">Puerto Rican coqui</name>
    <dbReference type="NCBI Taxonomy" id="57060"/>
    <lineage>
        <taxon>Eukaryota</taxon>
        <taxon>Metazoa</taxon>
        <taxon>Chordata</taxon>
        <taxon>Craniata</taxon>
        <taxon>Vertebrata</taxon>
        <taxon>Euteleostomi</taxon>
        <taxon>Amphibia</taxon>
        <taxon>Batrachia</taxon>
        <taxon>Anura</taxon>
        <taxon>Neobatrachia</taxon>
        <taxon>Hyloidea</taxon>
        <taxon>Eleutherodactylidae</taxon>
        <taxon>Eleutherodactylinae</taxon>
        <taxon>Eleutherodactylus</taxon>
        <taxon>Eleutherodactylus</taxon>
    </lineage>
</organism>
<name>A0A8J6B2X3_ELECQ</name>